<feature type="region of interest" description="Disordered" evidence="1">
    <location>
        <begin position="281"/>
        <end position="339"/>
    </location>
</feature>
<dbReference type="InParanoid" id="E1ZPX1"/>
<evidence type="ECO:0000313" key="2">
    <source>
        <dbReference type="EMBL" id="EFN52138.1"/>
    </source>
</evidence>
<keyword evidence="3" id="KW-1185">Reference proteome</keyword>
<dbReference type="Proteomes" id="UP000008141">
    <property type="component" value="Unassembled WGS sequence"/>
</dbReference>
<dbReference type="OrthoDB" id="691424at2759"/>
<dbReference type="PANTHER" id="PTHR31579:SF1">
    <property type="entry name" value="OS03G0796600 PROTEIN"/>
    <property type="match status" value="1"/>
</dbReference>
<dbReference type="AlphaFoldDB" id="E1ZPX1"/>
<protein>
    <submittedName>
        <fullName evidence="2">Expressed protein</fullName>
    </submittedName>
</protein>
<dbReference type="eggNOG" id="ENOG502RGTB">
    <property type="taxonomic scope" value="Eukaryota"/>
</dbReference>
<evidence type="ECO:0000256" key="1">
    <source>
        <dbReference type="SAM" id="MobiDB-lite"/>
    </source>
</evidence>
<name>E1ZPX1_CHLVA</name>
<organism evidence="3">
    <name type="scientific">Chlorella variabilis</name>
    <name type="common">Green alga</name>
    <dbReference type="NCBI Taxonomy" id="554065"/>
    <lineage>
        <taxon>Eukaryota</taxon>
        <taxon>Viridiplantae</taxon>
        <taxon>Chlorophyta</taxon>
        <taxon>core chlorophytes</taxon>
        <taxon>Trebouxiophyceae</taxon>
        <taxon>Chlorellales</taxon>
        <taxon>Chlorellaceae</taxon>
        <taxon>Chlorella clade</taxon>
        <taxon>Chlorella</taxon>
    </lineage>
</organism>
<evidence type="ECO:0000313" key="3">
    <source>
        <dbReference type="Proteomes" id="UP000008141"/>
    </source>
</evidence>
<sequence length="392" mass="41909">MVRAVKVVPLAEDGSAGSVRRLMGKVPSLVFDVDDLNDAAQHAAAEALDESSVAEVKQKLQTLLEPWSEPEYMLLLHVRFAREDAAKRGQPQTVPELADTLRRLGYAVKLRTALGGGSGGACLRSLRHSFLTVSVSGTSGSMSYVLDPRFRDQFEIAHATPRYTKILEAVGSDVVTTQDRLTRVVEILCSEMAHAFQETGTPLPPWRQHAAMLSKWLPRRSEEVDLTAALNNGAGLQPTGLPLGGIPGGGTKRLTGPSTVAQRLMMLGVVQQQINPSPIAEGVEHASGSVEEDDGWEALDGPASTSSSEHSVHLDDWNDEAEQDPPPVPAQAPAPARKAQAAPIMVVSIPPRGGAVQPRGKAILEGIRAAAAALPHRRNNTWAGFSFPSDQH</sequence>
<dbReference type="Pfam" id="PF04720">
    <property type="entry name" value="PDDEXK_6"/>
    <property type="match status" value="1"/>
</dbReference>
<dbReference type="EMBL" id="GL433858">
    <property type="protein sequence ID" value="EFN52138.1"/>
    <property type="molecule type" value="Genomic_DNA"/>
</dbReference>
<gene>
    <name evidence="2" type="ORF">CHLNCDRAFT_58979</name>
</gene>
<dbReference type="PANTHER" id="PTHR31579">
    <property type="entry name" value="OS03G0796600 PROTEIN"/>
    <property type="match status" value="1"/>
</dbReference>
<dbReference type="KEGG" id="cvr:CHLNCDRAFT_58979"/>
<reference evidence="2 3" key="1">
    <citation type="journal article" date="2010" name="Plant Cell">
        <title>The Chlorella variabilis NC64A genome reveals adaptation to photosymbiosis, coevolution with viruses, and cryptic sex.</title>
        <authorList>
            <person name="Blanc G."/>
            <person name="Duncan G."/>
            <person name="Agarkova I."/>
            <person name="Borodovsky M."/>
            <person name="Gurnon J."/>
            <person name="Kuo A."/>
            <person name="Lindquist E."/>
            <person name="Lucas S."/>
            <person name="Pangilinan J."/>
            <person name="Polle J."/>
            <person name="Salamov A."/>
            <person name="Terry A."/>
            <person name="Yamada T."/>
            <person name="Dunigan D.D."/>
            <person name="Grigoriev I.V."/>
            <person name="Claverie J.M."/>
            <person name="Van Etten J.L."/>
        </authorList>
    </citation>
    <scope>NUCLEOTIDE SEQUENCE [LARGE SCALE GENOMIC DNA]</scope>
    <source>
        <strain evidence="2 3">NC64A</strain>
    </source>
</reference>
<dbReference type="InterPro" id="IPR006502">
    <property type="entry name" value="PDDEXK-like"/>
</dbReference>
<dbReference type="GeneID" id="17351496"/>
<dbReference type="RefSeq" id="XP_005844240.1">
    <property type="nucleotide sequence ID" value="XM_005844178.1"/>
</dbReference>
<accession>E1ZPX1</accession>
<proteinExistence type="predicted"/>